<name>A0A452S677_URSAM</name>
<comment type="similarity">
    <text evidence="2 13">Belongs to the glycosyl hydrolase 47 family.</text>
</comment>
<feature type="active site" evidence="11">
    <location>
        <position position="497"/>
    </location>
</feature>
<dbReference type="AlphaFoldDB" id="A0A452S677"/>
<dbReference type="InterPro" id="IPR001382">
    <property type="entry name" value="Glyco_hydro_47"/>
</dbReference>
<organism evidence="15 16">
    <name type="scientific">Ursus americanus</name>
    <name type="common">American black bear</name>
    <name type="synonym">Euarctos americanus</name>
    <dbReference type="NCBI Taxonomy" id="9643"/>
    <lineage>
        <taxon>Eukaryota</taxon>
        <taxon>Metazoa</taxon>
        <taxon>Chordata</taxon>
        <taxon>Craniata</taxon>
        <taxon>Vertebrata</taxon>
        <taxon>Euteleostomi</taxon>
        <taxon>Mammalia</taxon>
        <taxon>Eutheria</taxon>
        <taxon>Laurasiatheria</taxon>
        <taxon>Carnivora</taxon>
        <taxon>Caniformia</taxon>
        <taxon>Ursidae</taxon>
        <taxon>Ursus</taxon>
    </lineage>
</organism>
<dbReference type="GO" id="GO:0045047">
    <property type="term" value="P:protein targeting to ER"/>
    <property type="evidence" value="ECO:0007669"/>
    <property type="project" value="Ensembl"/>
</dbReference>
<reference evidence="16" key="1">
    <citation type="submission" date="2016-06" db="EMBL/GenBank/DDBJ databases">
        <title>De novo assembly and RNA-Seq shows season-dependent expression and editing in black bear kidneys.</title>
        <authorList>
            <person name="Korstanje R."/>
            <person name="Srivastava A."/>
            <person name="Sarsani V.K."/>
            <person name="Sheehan S.M."/>
            <person name="Seger R.L."/>
            <person name="Barter M.E."/>
            <person name="Lindqvist C."/>
            <person name="Brody L.C."/>
            <person name="Mullikin J.C."/>
        </authorList>
    </citation>
    <scope>NUCLEOTIDE SEQUENCE [LARGE SCALE GENOMIC DNA]</scope>
</reference>
<dbReference type="GO" id="GO:0004571">
    <property type="term" value="F:mannosyl-oligosaccharide 1,2-alpha-mannosidase activity"/>
    <property type="evidence" value="ECO:0007669"/>
    <property type="project" value="Ensembl"/>
</dbReference>
<reference evidence="15" key="2">
    <citation type="submission" date="2025-08" db="UniProtKB">
        <authorList>
            <consortium name="Ensembl"/>
        </authorList>
    </citation>
    <scope>IDENTIFICATION</scope>
</reference>
<evidence type="ECO:0000256" key="6">
    <source>
        <dbReference type="ARBA" id="ARBA00022989"/>
    </source>
</evidence>
<evidence type="ECO:0000313" key="16">
    <source>
        <dbReference type="Proteomes" id="UP000291022"/>
    </source>
</evidence>
<dbReference type="PRINTS" id="PR00747">
    <property type="entry name" value="GLYHDRLASE47"/>
</dbReference>
<evidence type="ECO:0000256" key="1">
    <source>
        <dbReference type="ARBA" id="ARBA00004648"/>
    </source>
</evidence>
<feature type="region of interest" description="Disordered" evidence="14">
    <location>
        <begin position="602"/>
        <end position="622"/>
    </location>
</feature>
<feature type="binding site" evidence="12">
    <location>
        <position position="583"/>
    </location>
    <ligand>
        <name>Ca(2+)</name>
        <dbReference type="ChEBI" id="CHEBI:29108"/>
    </ligand>
</feature>
<gene>
    <name evidence="15" type="primary">EDEM1</name>
</gene>
<dbReference type="SUPFAM" id="SSF48225">
    <property type="entry name" value="Seven-hairpin glycosidases"/>
    <property type="match status" value="1"/>
</dbReference>
<dbReference type="EC" id="3.2.1.-" evidence="13"/>
<evidence type="ECO:0000256" key="7">
    <source>
        <dbReference type="ARBA" id="ARBA00023136"/>
    </source>
</evidence>
<dbReference type="InterPro" id="IPR012341">
    <property type="entry name" value="6hp_glycosidase-like_sf"/>
</dbReference>
<reference evidence="15" key="3">
    <citation type="submission" date="2025-09" db="UniProtKB">
        <authorList>
            <consortium name="Ensembl"/>
        </authorList>
    </citation>
    <scope>IDENTIFICATION</scope>
</reference>
<keyword evidence="13" id="KW-0378">Hydrolase</keyword>
<evidence type="ECO:0000256" key="3">
    <source>
        <dbReference type="ARBA" id="ARBA00022692"/>
    </source>
</evidence>
<comment type="subcellular location">
    <subcellularLocation>
        <location evidence="1">Endoplasmic reticulum membrane</location>
        <topology evidence="1">Single-pass type II membrane protein</topology>
    </subcellularLocation>
</comment>
<dbReference type="OMA" id="AARICIC"/>
<dbReference type="GO" id="GO:1904154">
    <property type="term" value="P:positive regulation of retrograde protein transport, ER to cytosol"/>
    <property type="evidence" value="ECO:0007669"/>
    <property type="project" value="Ensembl"/>
</dbReference>
<accession>A0A452S677</accession>
<keyword evidence="7" id="KW-0472">Membrane</keyword>
<dbReference type="PANTHER" id="PTHR45679:SF5">
    <property type="entry name" value="ER DEGRADATION-ENHANCING ALPHA-MANNOSIDASE-LIKE PROTEIN 1"/>
    <property type="match status" value="1"/>
</dbReference>
<evidence type="ECO:0000256" key="4">
    <source>
        <dbReference type="ARBA" id="ARBA00022824"/>
    </source>
</evidence>
<dbReference type="GO" id="GO:0044322">
    <property type="term" value="C:endoplasmic reticulum quality control compartment"/>
    <property type="evidence" value="ECO:0007669"/>
    <property type="project" value="Ensembl"/>
</dbReference>
<comment type="cofactor">
    <cofactor evidence="12">
        <name>Ca(2+)</name>
        <dbReference type="ChEBI" id="CHEBI:29108"/>
    </cofactor>
</comment>
<evidence type="ECO:0000256" key="9">
    <source>
        <dbReference type="ARBA" id="ARBA00023230"/>
    </source>
</evidence>
<feature type="active site" description="Proton donor" evidence="11">
    <location>
        <position position="478"/>
    </location>
</feature>
<comment type="function">
    <text evidence="10">Extracts misfolded glycoproteins, but not glycoproteins undergoing productive folding, from the calnexin cycle. It is directly involved in endoplasmic reticulum-associated degradation (ERAD) and targets misfolded glycoproteins for degradation in an N-glycan-independent manner, probably by forming a complex with SEL1L. It has low mannosidase activity, catalyzing mannose trimming from Man8GlcNAc2 to Man7GlcNAc2.</text>
</comment>
<dbReference type="GO" id="GO:0051787">
    <property type="term" value="F:misfolded protein binding"/>
    <property type="evidence" value="ECO:0007669"/>
    <property type="project" value="Ensembl"/>
</dbReference>
<dbReference type="GO" id="GO:1904380">
    <property type="term" value="P:endoplasmic reticulum mannose trimming"/>
    <property type="evidence" value="ECO:0007669"/>
    <property type="project" value="InterPro"/>
</dbReference>
<dbReference type="PANTHER" id="PTHR45679">
    <property type="entry name" value="ER DEGRADATION-ENHANCING ALPHA-MANNOSIDASE-LIKE PROTEIN 2"/>
    <property type="match status" value="1"/>
</dbReference>
<keyword evidence="12" id="KW-0479">Metal-binding</keyword>
<dbReference type="GO" id="GO:0006986">
    <property type="term" value="P:response to unfolded protein"/>
    <property type="evidence" value="ECO:0007669"/>
    <property type="project" value="UniProtKB-KW"/>
</dbReference>
<dbReference type="GO" id="GO:0005975">
    <property type="term" value="P:carbohydrate metabolic process"/>
    <property type="evidence" value="ECO:0007669"/>
    <property type="project" value="InterPro"/>
</dbReference>
<keyword evidence="3" id="KW-0812">Transmembrane</keyword>
<evidence type="ECO:0000313" key="15">
    <source>
        <dbReference type="Ensembl" id="ENSUAMP00000027605.1"/>
    </source>
</evidence>
<dbReference type="GO" id="GO:0005509">
    <property type="term" value="F:calcium ion binding"/>
    <property type="evidence" value="ECO:0007669"/>
    <property type="project" value="InterPro"/>
</dbReference>
<sequence length="699" mass="77903">MQWRALVLGLVLLRLGLHGVLWLVFGLGPSMGFYQRFPLSFGFQRLRAPDGPESPALGPAGRPGTPGGPSGPSWMQPPLPGAAAAGRRRAPRRPEPGVCGPAHWGYVLGGRGRGPDEYEKRYSGAFPPQLRAQMRDLARGMFVFGYDNYMAHAFPQDELNPIHCRGRGPDRGDPSNLNINDVLGNYSLTLVDALDTLAIMGNSSEFQKAVKLVIDTVSFDKDSTVQVFEATIRVLGSLLSAHRIITDSKQPFGDMTIKDYDNELLHMAHDLAVRLLPAFENTKTGIPYPRVNLKTGVPPDSNNETCTAGAGSLLVEFGILSRLLGDSTFEWVARRAVKALWNLRSNDTGLLGNVVNIQTGRWVGKQSGLGAGLDSFYEYLLKSYILFGEKEDLEMFNAAYRSIQNYLRRGREACNEGEGDPPLYVNVNMFSGQLMNTWIDSLQAFFPGLQVLIGDVEDAICLHAFYYAIWKRYGALPERYNWQLQAPDVLFYPLRPELVESTYLLYQATKNPFYLHVGMDILQSLEKYTRVKCGYATLHHVIDKSKEDRMESFFLSETCKYLYLLFDEENPVHKSGTKYMFTTEGHIVSVDKHLRESPWKEFFSEEGGQDQEGKSVHRPKSPDLKVINSSSNVSCFLQGWLACGGGENNTNLSSRVPDRKLVAHIDWVTGEEFHKRPLTVGTPGSGAAVHPSCRGSWSP</sequence>
<keyword evidence="8" id="KW-0325">Glycoprotein</keyword>
<dbReference type="GeneTree" id="ENSGT00940000157717"/>
<dbReference type="STRING" id="9643.ENSUAMP00000027605"/>
<evidence type="ECO:0000256" key="2">
    <source>
        <dbReference type="ARBA" id="ARBA00007658"/>
    </source>
</evidence>
<dbReference type="FunFam" id="1.50.10.10:FF:000016">
    <property type="entry name" value="alpha-1,2-Mannosidase"/>
    <property type="match status" value="1"/>
</dbReference>
<evidence type="ECO:0000256" key="12">
    <source>
        <dbReference type="PIRSR" id="PIRSR601382-2"/>
    </source>
</evidence>
<dbReference type="Gene3D" id="1.50.10.10">
    <property type="match status" value="1"/>
</dbReference>
<dbReference type="Proteomes" id="UP000291022">
    <property type="component" value="Unassembled WGS sequence"/>
</dbReference>
<keyword evidence="12" id="KW-0106">Calcium</keyword>
<evidence type="ECO:0000256" key="11">
    <source>
        <dbReference type="PIRSR" id="PIRSR601382-1"/>
    </source>
</evidence>
<dbReference type="InterPro" id="IPR044674">
    <property type="entry name" value="EDEM1/2/3"/>
</dbReference>
<keyword evidence="4" id="KW-0256">Endoplasmic reticulum</keyword>
<dbReference type="Pfam" id="PF01532">
    <property type="entry name" value="Glyco_hydro_47"/>
    <property type="match status" value="1"/>
</dbReference>
<evidence type="ECO:0000256" key="8">
    <source>
        <dbReference type="ARBA" id="ARBA00023180"/>
    </source>
</evidence>
<evidence type="ECO:0000256" key="5">
    <source>
        <dbReference type="ARBA" id="ARBA00022968"/>
    </source>
</evidence>
<dbReference type="InterPro" id="IPR036026">
    <property type="entry name" value="Seven-hairpin_glycosidases"/>
</dbReference>
<dbReference type="GO" id="GO:0006511">
    <property type="term" value="P:ubiquitin-dependent protein catabolic process"/>
    <property type="evidence" value="ECO:0007669"/>
    <property type="project" value="Ensembl"/>
</dbReference>
<protein>
    <recommendedName>
        <fullName evidence="13">alpha-1,2-Mannosidase</fullName>
        <ecNumber evidence="13">3.2.1.-</ecNumber>
    </recommendedName>
</protein>
<feature type="active site" description="Proton donor" evidence="11">
    <location>
        <position position="229"/>
    </location>
</feature>
<evidence type="ECO:0000256" key="13">
    <source>
        <dbReference type="RuleBase" id="RU361193"/>
    </source>
</evidence>
<evidence type="ECO:0000256" key="14">
    <source>
        <dbReference type="SAM" id="MobiDB-lite"/>
    </source>
</evidence>
<keyword evidence="5" id="KW-0735">Signal-anchor</keyword>
<keyword evidence="16" id="KW-1185">Reference proteome</keyword>
<feature type="compositionally biased region" description="Basic and acidic residues" evidence="14">
    <location>
        <begin position="611"/>
        <end position="622"/>
    </location>
</feature>
<dbReference type="Ensembl" id="ENSUAMT00000030848.1">
    <property type="protein sequence ID" value="ENSUAMP00000027605.1"/>
    <property type="gene ID" value="ENSUAMG00000021345.1"/>
</dbReference>
<dbReference type="GO" id="GO:0005789">
    <property type="term" value="C:endoplasmic reticulum membrane"/>
    <property type="evidence" value="ECO:0007669"/>
    <property type="project" value="UniProtKB-SubCell"/>
</dbReference>
<dbReference type="GO" id="GO:0036503">
    <property type="term" value="P:ERAD pathway"/>
    <property type="evidence" value="ECO:0007669"/>
    <property type="project" value="Ensembl"/>
</dbReference>
<keyword evidence="6" id="KW-1133">Transmembrane helix</keyword>
<evidence type="ECO:0000256" key="10">
    <source>
        <dbReference type="ARBA" id="ARBA00060207"/>
    </source>
</evidence>
<keyword evidence="13" id="KW-0326">Glycosidase</keyword>
<feature type="active site" evidence="11">
    <location>
        <position position="374"/>
    </location>
</feature>
<feature type="region of interest" description="Disordered" evidence="14">
    <location>
        <begin position="678"/>
        <end position="699"/>
    </location>
</feature>
<proteinExistence type="inferred from homology"/>
<feature type="region of interest" description="Disordered" evidence="14">
    <location>
        <begin position="50"/>
        <end position="97"/>
    </location>
</feature>
<keyword evidence="9" id="KW-0834">Unfolded protein response</keyword>
<dbReference type="GO" id="GO:0016235">
    <property type="term" value="C:aggresome"/>
    <property type="evidence" value="ECO:0007669"/>
    <property type="project" value="Ensembl"/>
</dbReference>